<evidence type="ECO:0000313" key="3">
    <source>
        <dbReference type="Proteomes" id="UP000704712"/>
    </source>
</evidence>
<dbReference type="Proteomes" id="UP000704712">
    <property type="component" value="Unassembled WGS sequence"/>
</dbReference>
<name>A0A8S9UAY7_PHYIN</name>
<dbReference type="AlphaFoldDB" id="A0A8S9UAY7"/>
<feature type="region of interest" description="Disordered" evidence="1">
    <location>
        <begin position="255"/>
        <end position="291"/>
    </location>
</feature>
<dbReference type="EMBL" id="JAACNO010001773">
    <property type="protein sequence ID" value="KAF4137640.1"/>
    <property type="molecule type" value="Genomic_DNA"/>
</dbReference>
<comment type="caution">
    <text evidence="2">The sequence shown here is derived from an EMBL/GenBank/DDBJ whole genome shotgun (WGS) entry which is preliminary data.</text>
</comment>
<protein>
    <recommendedName>
        <fullName evidence="4">BED-type domain-containing protein</fullName>
    </recommendedName>
</protein>
<accession>A0A8S9UAY7</accession>
<feature type="compositionally biased region" description="Low complexity" evidence="1">
    <location>
        <begin position="165"/>
        <end position="176"/>
    </location>
</feature>
<feature type="region of interest" description="Disordered" evidence="1">
    <location>
        <begin position="159"/>
        <end position="191"/>
    </location>
</feature>
<feature type="compositionally biased region" description="Basic and acidic residues" evidence="1">
    <location>
        <begin position="258"/>
        <end position="272"/>
    </location>
</feature>
<reference evidence="2" key="1">
    <citation type="submission" date="2020-03" db="EMBL/GenBank/DDBJ databases">
        <title>Hybrid Assembly of Korean Phytophthora infestans isolates.</title>
        <authorList>
            <person name="Prokchorchik M."/>
            <person name="Lee Y."/>
            <person name="Seo J."/>
            <person name="Cho J.-H."/>
            <person name="Park Y.-E."/>
            <person name="Jang D.-C."/>
            <person name="Im J.-S."/>
            <person name="Choi J.-G."/>
            <person name="Park H.-J."/>
            <person name="Lee G.-B."/>
            <person name="Lee Y.-G."/>
            <person name="Hong S.-Y."/>
            <person name="Cho K."/>
            <person name="Sohn K.H."/>
        </authorList>
    </citation>
    <scope>NUCLEOTIDE SEQUENCE</scope>
    <source>
        <strain evidence="2">KR_2_A2</strain>
    </source>
</reference>
<feature type="region of interest" description="Disordered" evidence="1">
    <location>
        <begin position="1"/>
        <end position="66"/>
    </location>
</feature>
<evidence type="ECO:0000256" key="1">
    <source>
        <dbReference type="SAM" id="MobiDB-lite"/>
    </source>
</evidence>
<gene>
    <name evidence="2" type="ORF">GN958_ATG13152</name>
</gene>
<sequence length="395" mass="43923">MHMKARHPSHVSMARQSPSQIASSSFPSDVEVTTHPMHETSQPITSATGECLYDPESDSTIPRTPENMFRMKRTRKPELWDFIRLVRKDEYAHLSQENLSSDHAVCAHCLKCGLNITFRKGKTTSVKKHMELRHPGHLSAARPSLRLTNNLPAIPSRQRQALNTAASPAPSEAMSEPESDPRIPRTPDNMFRMKGVHKPELWDFIRLVRKDGCADVPKDDLISDNAKCAHCLTCGTDIPYIKGLTNNVKSHMVTAHSSHLEAAEERKPRHESGGSSATQRPPSIPPAVVRSIPEEPEAIDISLSPDRQEAKVIAPALQVHADKLFATWLGQSHRSFSTVEDSNLVAYLKHISETFGGVKVKLPSQGNYEPSSWILRTKQPALVFNGTCMSVIYES</sequence>
<proteinExistence type="predicted"/>
<organism evidence="2 3">
    <name type="scientific">Phytophthora infestans</name>
    <name type="common">Potato late blight agent</name>
    <name type="synonym">Botrytis infestans</name>
    <dbReference type="NCBI Taxonomy" id="4787"/>
    <lineage>
        <taxon>Eukaryota</taxon>
        <taxon>Sar</taxon>
        <taxon>Stramenopiles</taxon>
        <taxon>Oomycota</taxon>
        <taxon>Peronosporomycetes</taxon>
        <taxon>Peronosporales</taxon>
        <taxon>Peronosporaceae</taxon>
        <taxon>Phytophthora</taxon>
    </lineage>
</organism>
<evidence type="ECO:0000313" key="2">
    <source>
        <dbReference type="EMBL" id="KAF4137640.1"/>
    </source>
</evidence>
<evidence type="ECO:0008006" key="4">
    <source>
        <dbReference type="Google" id="ProtNLM"/>
    </source>
</evidence>
<feature type="compositionally biased region" description="Low complexity" evidence="1">
    <location>
        <begin position="16"/>
        <end position="28"/>
    </location>
</feature>
<feature type="compositionally biased region" description="Polar residues" evidence="1">
    <location>
        <begin position="39"/>
        <end position="48"/>
    </location>
</feature>